<keyword evidence="1" id="KW-1133">Transmembrane helix</keyword>
<dbReference type="HOGENOM" id="CLU_1342352_0_0_0"/>
<name>Q7UHA7_RHOBA</name>
<accession>Q7UHA7</accession>
<keyword evidence="1" id="KW-0812">Transmembrane</keyword>
<feature type="transmembrane region" description="Helical" evidence="1">
    <location>
        <begin position="74"/>
        <end position="92"/>
    </location>
</feature>
<sequence length="204" mass="23344">MNSETSRLSFPLHGHLRIGSVPCFALMIGVVSVVVLFTILFSTANDSKAFELTILSGDDRPSAMVMFVISKKNHPVMCFLLLLGSFGVREHCRVMTPLSFRMQHRHPVAFDRAPTAQSNLRERPLFGPFQIVSINFEQFVDRYHWFRLWLCNQLIDNTSLRQTCLDGFASFLPNSWHTIETTVFGGAKQFGQRFDMQVIIDPMR</sequence>
<reference evidence="2 3" key="1">
    <citation type="journal article" date="2003" name="Proc. Natl. Acad. Sci. U.S.A.">
        <title>Complete genome sequence of the marine planctomycete Pirellula sp. strain 1.</title>
        <authorList>
            <person name="Gloeckner F.O."/>
            <person name="Kube M."/>
            <person name="Bauer M."/>
            <person name="Teeling H."/>
            <person name="Lombardot T."/>
            <person name="Ludwig W."/>
            <person name="Gade D."/>
            <person name="Beck A."/>
            <person name="Borzym K."/>
            <person name="Heitmann K."/>
            <person name="Rabus R."/>
            <person name="Schlesner H."/>
            <person name="Amann R."/>
            <person name="Reinhardt R."/>
        </authorList>
    </citation>
    <scope>NUCLEOTIDE SEQUENCE [LARGE SCALE GENOMIC DNA]</scope>
    <source>
        <strain evidence="3">DSM 10527 / NCIMB 13988 / SH1</strain>
    </source>
</reference>
<feature type="transmembrane region" description="Helical" evidence="1">
    <location>
        <begin position="21"/>
        <end position="41"/>
    </location>
</feature>
<dbReference type="AlphaFoldDB" id="Q7UHA7"/>
<keyword evidence="1" id="KW-0472">Membrane</keyword>
<evidence type="ECO:0000313" key="3">
    <source>
        <dbReference type="Proteomes" id="UP000001025"/>
    </source>
</evidence>
<dbReference type="InParanoid" id="Q7UHA7"/>
<dbReference type="EnsemblBacteria" id="CAD78069">
    <property type="protein sequence ID" value="CAD78069"/>
    <property type="gene ID" value="RB4750"/>
</dbReference>
<gene>
    <name evidence="2" type="ordered locus">RB4750</name>
</gene>
<dbReference type="KEGG" id="rba:RB4750"/>
<protein>
    <submittedName>
        <fullName evidence="2">Uncharacterized protein</fullName>
    </submittedName>
</protein>
<proteinExistence type="predicted"/>
<dbReference type="Proteomes" id="UP000001025">
    <property type="component" value="Chromosome"/>
</dbReference>
<evidence type="ECO:0000313" key="2">
    <source>
        <dbReference type="EMBL" id="CAD78069.1"/>
    </source>
</evidence>
<evidence type="ECO:0000256" key="1">
    <source>
        <dbReference type="SAM" id="Phobius"/>
    </source>
</evidence>
<keyword evidence="3" id="KW-1185">Reference proteome</keyword>
<organism evidence="2 3">
    <name type="scientific">Rhodopirellula baltica (strain DSM 10527 / NCIMB 13988 / SH1)</name>
    <dbReference type="NCBI Taxonomy" id="243090"/>
    <lineage>
        <taxon>Bacteria</taxon>
        <taxon>Pseudomonadati</taxon>
        <taxon>Planctomycetota</taxon>
        <taxon>Planctomycetia</taxon>
        <taxon>Pirellulales</taxon>
        <taxon>Pirellulaceae</taxon>
        <taxon>Rhodopirellula</taxon>
    </lineage>
</organism>
<dbReference type="EMBL" id="BX294141">
    <property type="protein sequence ID" value="CAD78069.1"/>
    <property type="molecule type" value="Genomic_DNA"/>
</dbReference>